<accession>A0A5C5SA07</accession>
<name>A0A5C5SA07_9STRE</name>
<comment type="caution">
    <text evidence="1">The sequence shown here is derived from an EMBL/GenBank/DDBJ whole genome shotgun (WGS) entry which is preliminary data.</text>
</comment>
<evidence type="ECO:0000313" key="1">
    <source>
        <dbReference type="EMBL" id="TWS97429.1"/>
    </source>
</evidence>
<gene>
    <name evidence="1" type="ORF">FRX57_05785</name>
</gene>
<dbReference type="Proteomes" id="UP000317430">
    <property type="component" value="Unassembled WGS sequence"/>
</dbReference>
<proteinExistence type="predicted"/>
<keyword evidence="2" id="KW-1185">Reference proteome</keyword>
<organism evidence="1 2">
    <name type="scientific">Streptococcus cuniculipharyngis</name>
    <dbReference type="NCBI Taxonomy" id="1562651"/>
    <lineage>
        <taxon>Bacteria</taxon>
        <taxon>Bacillati</taxon>
        <taxon>Bacillota</taxon>
        <taxon>Bacilli</taxon>
        <taxon>Lactobacillales</taxon>
        <taxon>Streptococcaceae</taxon>
        <taxon>Streptococcus</taxon>
    </lineage>
</organism>
<protein>
    <submittedName>
        <fullName evidence="1">Uncharacterized protein</fullName>
    </submittedName>
</protein>
<reference evidence="1 2" key="1">
    <citation type="submission" date="2019-08" db="EMBL/GenBank/DDBJ databases">
        <authorList>
            <person name="Lei W."/>
        </authorList>
    </citation>
    <scope>NUCLEOTIDE SEQUENCE [LARGE SCALE GENOMIC DNA]</scope>
    <source>
        <strain evidence="1 2">CCUG 66496</strain>
    </source>
</reference>
<dbReference type="AlphaFoldDB" id="A0A5C5SA07"/>
<dbReference type="EMBL" id="VOHL01000004">
    <property type="protein sequence ID" value="TWS97429.1"/>
    <property type="molecule type" value="Genomic_DNA"/>
</dbReference>
<evidence type="ECO:0000313" key="2">
    <source>
        <dbReference type="Proteomes" id="UP000317430"/>
    </source>
</evidence>
<dbReference type="RefSeq" id="WP_146567602.1">
    <property type="nucleotide sequence ID" value="NZ_VOHL01000004.1"/>
</dbReference>
<sequence length="98" mass="11281">MAKVLKKSLSKVLFLLAVLGSIGAAYTQKVYANYYSPWVVISVSGVKQRRIIYNGTKPLIQLYQNINYRRTFTDRAGRRTYQYKTEIRNIGLKSPYAP</sequence>